<dbReference type="Gene3D" id="2.60.120.290">
    <property type="entry name" value="Spermadhesin, CUB domain"/>
    <property type="match status" value="1"/>
</dbReference>
<dbReference type="Pfam" id="PF00431">
    <property type="entry name" value="CUB"/>
    <property type="match status" value="1"/>
</dbReference>
<evidence type="ECO:0000256" key="3">
    <source>
        <dbReference type="SAM" id="MobiDB-lite"/>
    </source>
</evidence>
<evidence type="ECO:0008006" key="12">
    <source>
        <dbReference type="Google" id="ProtNLM"/>
    </source>
</evidence>
<dbReference type="InterPro" id="IPR052085">
    <property type="entry name" value="WD-SAM-U-box"/>
</dbReference>
<accession>R7V2R0</accession>
<dbReference type="PROSITE" id="PS50287">
    <property type="entry name" value="SRCR_2"/>
    <property type="match status" value="1"/>
</dbReference>
<feature type="transmembrane region" description="Helical" evidence="4">
    <location>
        <begin position="741"/>
        <end position="763"/>
    </location>
</feature>
<reference evidence="9 11" key="2">
    <citation type="journal article" date="2013" name="Nature">
        <title>Insights into bilaterian evolution from three spiralian genomes.</title>
        <authorList>
            <person name="Simakov O."/>
            <person name="Marletaz F."/>
            <person name="Cho S.J."/>
            <person name="Edsinger-Gonzales E."/>
            <person name="Havlak P."/>
            <person name="Hellsten U."/>
            <person name="Kuo D.H."/>
            <person name="Larsson T."/>
            <person name="Lv J."/>
            <person name="Arendt D."/>
            <person name="Savage R."/>
            <person name="Osoegawa K."/>
            <person name="de Jong P."/>
            <person name="Grimwood J."/>
            <person name="Chapman J.A."/>
            <person name="Shapiro H."/>
            <person name="Aerts A."/>
            <person name="Otillar R.P."/>
            <person name="Terry A.Y."/>
            <person name="Boore J.L."/>
            <person name="Grigoriev I.V."/>
            <person name="Lindberg D.R."/>
            <person name="Seaver E.C."/>
            <person name="Weisblat D.A."/>
            <person name="Putnam N.H."/>
            <person name="Rokhsar D.S."/>
        </authorList>
    </citation>
    <scope>NUCLEOTIDE SEQUENCE</scope>
    <source>
        <strain evidence="9 11">I ESC-2004</strain>
    </source>
</reference>
<dbReference type="EMBL" id="KB295624">
    <property type="protein sequence ID" value="ELU12834.1"/>
    <property type="molecule type" value="Genomic_DNA"/>
</dbReference>
<evidence type="ECO:0000259" key="6">
    <source>
        <dbReference type="PROSITE" id="PS01180"/>
    </source>
</evidence>
<dbReference type="InterPro" id="IPR036772">
    <property type="entry name" value="SRCR-like_dom_sf"/>
</dbReference>
<evidence type="ECO:0000256" key="2">
    <source>
        <dbReference type="PROSITE-ProRule" id="PRU00196"/>
    </source>
</evidence>
<feature type="disulfide bond" evidence="2">
    <location>
        <begin position="98"/>
        <end position="108"/>
    </location>
</feature>
<feature type="domain" description="U-box" evidence="8">
    <location>
        <begin position="1099"/>
        <end position="1172"/>
    </location>
</feature>
<organism evidence="9">
    <name type="scientific">Capitella teleta</name>
    <name type="common">Polychaete worm</name>
    <dbReference type="NCBI Taxonomy" id="283909"/>
    <lineage>
        <taxon>Eukaryota</taxon>
        <taxon>Metazoa</taxon>
        <taxon>Spiralia</taxon>
        <taxon>Lophotrochozoa</taxon>
        <taxon>Annelida</taxon>
        <taxon>Polychaeta</taxon>
        <taxon>Sedentaria</taxon>
        <taxon>Scolecida</taxon>
        <taxon>Capitellidae</taxon>
        <taxon>Capitella</taxon>
    </lineage>
</organism>
<dbReference type="PANTHER" id="PTHR46573:SF1">
    <property type="entry name" value="WD REPEAT, SAM AND U-BOX DOMAIN-CONTAINING PROTEIN 1"/>
    <property type="match status" value="1"/>
</dbReference>
<gene>
    <name evidence="9" type="ORF">CAPTEDRAFT_186518</name>
</gene>
<feature type="compositionally biased region" description="Low complexity" evidence="3">
    <location>
        <begin position="454"/>
        <end position="471"/>
    </location>
</feature>
<dbReference type="PROSITE" id="PS51698">
    <property type="entry name" value="U_BOX"/>
    <property type="match status" value="1"/>
</dbReference>
<dbReference type="GO" id="GO:0004842">
    <property type="term" value="F:ubiquitin-protein transferase activity"/>
    <property type="evidence" value="ECO:0007669"/>
    <property type="project" value="InterPro"/>
</dbReference>
<dbReference type="SUPFAM" id="SSF56487">
    <property type="entry name" value="SRCR-like"/>
    <property type="match status" value="1"/>
</dbReference>
<dbReference type="InterPro" id="IPR003613">
    <property type="entry name" value="Ubox_domain"/>
</dbReference>
<dbReference type="OrthoDB" id="10064100at2759"/>
<evidence type="ECO:0000256" key="4">
    <source>
        <dbReference type="SAM" id="Phobius"/>
    </source>
</evidence>
<keyword evidence="4" id="KW-0812">Transmembrane</keyword>
<evidence type="ECO:0000313" key="10">
    <source>
        <dbReference type="EnsemblMetazoa" id="CapteP186518"/>
    </source>
</evidence>
<dbReference type="EMBL" id="AMQN01005294">
    <property type="status" value="NOT_ANNOTATED_CDS"/>
    <property type="molecule type" value="Genomic_DNA"/>
</dbReference>
<dbReference type="GO" id="GO:0016020">
    <property type="term" value="C:membrane"/>
    <property type="evidence" value="ECO:0007669"/>
    <property type="project" value="InterPro"/>
</dbReference>
<evidence type="ECO:0000259" key="7">
    <source>
        <dbReference type="PROSITE" id="PS50287"/>
    </source>
</evidence>
<keyword evidence="1 2" id="KW-1015">Disulfide bond</keyword>
<dbReference type="HOGENOM" id="CLU_271613_0_0_1"/>
<comment type="caution">
    <text evidence="2">Lacks conserved residue(s) required for the propagation of feature annotation.</text>
</comment>
<evidence type="ECO:0000313" key="11">
    <source>
        <dbReference type="Proteomes" id="UP000014760"/>
    </source>
</evidence>
<feature type="chain" id="PRO_5008788657" description="CUB domain-containing protein" evidence="5">
    <location>
        <begin position="24"/>
        <end position="1193"/>
    </location>
</feature>
<reference evidence="10" key="3">
    <citation type="submission" date="2015-06" db="UniProtKB">
        <authorList>
            <consortium name="EnsemblMetazoa"/>
        </authorList>
    </citation>
    <scope>IDENTIFICATION</scope>
</reference>
<dbReference type="InterPro" id="IPR035914">
    <property type="entry name" value="Sperma_CUB_dom_sf"/>
</dbReference>
<feature type="region of interest" description="Disordered" evidence="3">
    <location>
        <begin position="1039"/>
        <end position="1066"/>
    </location>
</feature>
<keyword evidence="4" id="KW-1133">Transmembrane helix</keyword>
<sequence>MSWIDIAALTVIIISLQVLVIGADEFRLAYPSVSSYEVCGYLQVDTGSGWCTVCNYGLSEEILSVLCRQMGYGSFLQWSTEKRKKTRAEVFIEISAHCSGIEQLITDCRGYDLTRASVNSLCVARSIRKMICKATDEESQPDDSGYRNFFVAGNHDLLYNLAESFNDETKSETKYDVNVINLNENAAEKLRIINKDELNYKQQFISNHDEIKPLQEKQDEVGEIEPPEMDTSATITNRNEAINVRKTRSMEGWTTNSDMETDVTTLSWNDYDVTTYPDQQSTKLQLINKDKYWSVEDDIESTTVADMDATHGRNATTTIKSVSEEHNVATDLYDSASAQYIDSSTITRDLSKVRLDLTTELTSISDARSTKVSNVVHEGTPVDISAILSTLRPTQSLGTRDSNENTTEDEPVTRDSMHMLTPAHLPPSMAIKNKTASPQTSSIPNMNQTFKTFSSQSPLSLQPKISSKSSSATPSVQKKNPYFTTKTPSSASAKTSPLQRSTTSKITLDEEILIEVPKWGLGVQRITGVNQAPTAARQVLRTPTTPTPYPEFKDKPFVLETLAPAKDKIAEQEYELGNQGDLGNDLNGDGQTKEYTWVQSCSHFWHTVNGTNQRGVISSPRYPQPYPAAESCKWVLISDLSQTVTIEIIDLNLRQGIDMLSLIAKVDGAFSHVYNLTGDLAGVPNATFVLNSTLIYLEFTTSNYVNKHHRGFKVSYTLNSPEIIITDKGNEAYHRYLSFRVILILAAMCFLLLVAIVAVFIFWKKDLNRRRSLCQTCCSKIYHSTCGQSIKILSVWVTPFKPVSAPSMVDMKMHNPQAFPENIIEVNNLREKPPLPSSSVAYDDTTFVFMKRQRVKQPKPVVQPVLSYNSPQIMTPRSARKNHGLLGMLRSGSKIFPNDKNAEVRKAITHTPIEVLDGQTPFLDRIEDGFGTFLSNETYTVNKKKEIREAPFIKDDTTKSVTLQEIRQEKNTQLDNVLHRNIKPENISRTLKEKQNSNFKVDELNLESLDLDDESIEEVSDLRGTYTIKKEEKRVEVKQPPLKKTVSPALPRKGSRIPVVTPRTDRKNQQISTISSGGFRVNTNVAGKVSITNKRGDWSTPGEFMCQLSGKVMENPVRADDGFTYEKSVIVNWLQAQSVSPMTNRKITRQGLKLDSILRGRIQRWRLTQRGDIIQRQSQLKKASENILCDIED</sequence>
<proteinExistence type="predicted"/>
<keyword evidence="4" id="KW-0472">Membrane</keyword>
<reference evidence="11" key="1">
    <citation type="submission" date="2012-12" db="EMBL/GenBank/DDBJ databases">
        <authorList>
            <person name="Hellsten U."/>
            <person name="Grimwood J."/>
            <person name="Chapman J.A."/>
            <person name="Shapiro H."/>
            <person name="Aerts A."/>
            <person name="Otillar R.P."/>
            <person name="Terry A.Y."/>
            <person name="Boore J.L."/>
            <person name="Simakov O."/>
            <person name="Marletaz F."/>
            <person name="Cho S.-J."/>
            <person name="Edsinger-Gonzales E."/>
            <person name="Havlak P."/>
            <person name="Kuo D.-H."/>
            <person name="Larsson T."/>
            <person name="Lv J."/>
            <person name="Arendt D."/>
            <person name="Savage R."/>
            <person name="Osoegawa K."/>
            <person name="de Jong P."/>
            <person name="Lindberg D.R."/>
            <person name="Seaver E.C."/>
            <person name="Weisblat D.A."/>
            <person name="Putnam N.H."/>
            <person name="Grigoriev I.V."/>
            <person name="Rokhsar D.S."/>
        </authorList>
    </citation>
    <scope>NUCLEOTIDE SEQUENCE</scope>
    <source>
        <strain evidence="11">I ESC-2004</strain>
    </source>
</reference>
<dbReference type="Proteomes" id="UP000014760">
    <property type="component" value="Unassembled WGS sequence"/>
</dbReference>
<feature type="domain" description="CUB" evidence="6">
    <location>
        <begin position="601"/>
        <end position="719"/>
    </location>
</feature>
<dbReference type="SMART" id="SM00504">
    <property type="entry name" value="Ubox"/>
    <property type="match status" value="1"/>
</dbReference>
<feature type="signal peptide" evidence="5">
    <location>
        <begin position="1"/>
        <end position="23"/>
    </location>
</feature>
<dbReference type="Pfam" id="PF04564">
    <property type="entry name" value="U-box"/>
    <property type="match status" value="1"/>
</dbReference>
<dbReference type="CDD" id="cd16655">
    <property type="entry name" value="RING-Ubox_WDSUB1-like"/>
    <property type="match status" value="1"/>
</dbReference>
<feature type="compositionally biased region" description="Low complexity" evidence="3">
    <location>
        <begin position="484"/>
        <end position="497"/>
    </location>
</feature>
<protein>
    <recommendedName>
        <fullName evidence="12">CUB domain-containing protein</fullName>
    </recommendedName>
</protein>
<feature type="compositionally biased region" description="Polar residues" evidence="3">
    <location>
        <begin position="434"/>
        <end position="453"/>
    </location>
</feature>
<dbReference type="PANTHER" id="PTHR46573">
    <property type="entry name" value="WD REPEAT, SAM AND U-BOX DOMAIN-CONTAINING PROTEIN 1"/>
    <property type="match status" value="1"/>
</dbReference>
<dbReference type="SMART" id="SM00042">
    <property type="entry name" value="CUB"/>
    <property type="match status" value="1"/>
</dbReference>
<feature type="domain" description="SRCR" evidence="7">
    <location>
        <begin position="26"/>
        <end position="133"/>
    </location>
</feature>
<feature type="region of interest" description="Disordered" evidence="3">
    <location>
        <begin position="393"/>
        <end position="503"/>
    </location>
</feature>
<dbReference type="SMART" id="SM00202">
    <property type="entry name" value="SR"/>
    <property type="match status" value="1"/>
</dbReference>
<keyword evidence="11" id="KW-1185">Reference proteome</keyword>
<dbReference type="PROSITE" id="PS01180">
    <property type="entry name" value="CUB"/>
    <property type="match status" value="1"/>
</dbReference>
<dbReference type="CDD" id="cd00041">
    <property type="entry name" value="CUB"/>
    <property type="match status" value="1"/>
</dbReference>
<dbReference type="EnsemblMetazoa" id="CapteT186518">
    <property type="protein sequence ID" value="CapteP186518"/>
    <property type="gene ID" value="CapteG186518"/>
</dbReference>
<dbReference type="Pfam" id="PF00530">
    <property type="entry name" value="SRCR"/>
    <property type="match status" value="1"/>
</dbReference>
<dbReference type="Gene3D" id="3.10.250.10">
    <property type="entry name" value="SRCR-like domain"/>
    <property type="match status" value="1"/>
</dbReference>
<evidence type="ECO:0000313" key="9">
    <source>
        <dbReference type="EMBL" id="ELU12834.1"/>
    </source>
</evidence>
<dbReference type="SUPFAM" id="SSF49854">
    <property type="entry name" value="Spermadhesin, CUB domain"/>
    <property type="match status" value="1"/>
</dbReference>
<dbReference type="InterPro" id="IPR000859">
    <property type="entry name" value="CUB_dom"/>
</dbReference>
<dbReference type="SUPFAM" id="SSF57850">
    <property type="entry name" value="RING/U-box"/>
    <property type="match status" value="1"/>
</dbReference>
<keyword evidence="5" id="KW-0732">Signal</keyword>
<dbReference type="AlphaFoldDB" id="R7V2R0"/>
<evidence type="ECO:0000256" key="5">
    <source>
        <dbReference type="SAM" id="SignalP"/>
    </source>
</evidence>
<name>R7V2R0_CAPTE</name>
<dbReference type="GO" id="GO:0016567">
    <property type="term" value="P:protein ubiquitination"/>
    <property type="evidence" value="ECO:0007669"/>
    <property type="project" value="InterPro"/>
</dbReference>
<dbReference type="InterPro" id="IPR013083">
    <property type="entry name" value="Znf_RING/FYVE/PHD"/>
</dbReference>
<dbReference type="Gene3D" id="3.30.40.10">
    <property type="entry name" value="Zinc/RING finger domain, C3HC4 (zinc finger)"/>
    <property type="match status" value="1"/>
</dbReference>
<evidence type="ECO:0000256" key="1">
    <source>
        <dbReference type="ARBA" id="ARBA00023157"/>
    </source>
</evidence>
<dbReference type="InterPro" id="IPR001190">
    <property type="entry name" value="SRCR"/>
</dbReference>
<evidence type="ECO:0000259" key="8">
    <source>
        <dbReference type="PROSITE" id="PS51698"/>
    </source>
</evidence>